<dbReference type="Pfam" id="PF07969">
    <property type="entry name" value="Amidohydro_3"/>
    <property type="match status" value="1"/>
</dbReference>
<dbReference type="SUPFAM" id="SSF51556">
    <property type="entry name" value="Metallo-dependent hydrolases"/>
    <property type="match status" value="1"/>
</dbReference>
<feature type="domain" description="Amidohydrolase 3" evidence="1">
    <location>
        <begin position="75"/>
        <end position="511"/>
    </location>
</feature>
<dbReference type="STRING" id="1220578.FPE01S_03_04690"/>
<proteinExistence type="predicted"/>
<keyword evidence="3" id="KW-1185">Reference proteome</keyword>
<dbReference type="PANTHER" id="PTHR22642">
    <property type="entry name" value="IMIDAZOLONEPROPIONASE"/>
    <property type="match status" value="1"/>
</dbReference>
<comment type="caution">
    <text evidence="2">The sequence shown here is derived from an EMBL/GenBank/DDBJ whole genome shotgun (WGS) entry which is preliminary data.</text>
</comment>
<gene>
    <name evidence="2" type="ORF">FPE01S_03_04690</name>
</gene>
<organism evidence="2 3">
    <name type="scientific">Flavihumibacter petaseus NBRC 106054</name>
    <dbReference type="NCBI Taxonomy" id="1220578"/>
    <lineage>
        <taxon>Bacteria</taxon>
        <taxon>Pseudomonadati</taxon>
        <taxon>Bacteroidota</taxon>
        <taxon>Chitinophagia</taxon>
        <taxon>Chitinophagales</taxon>
        <taxon>Chitinophagaceae</taxon>
        <taxon>Flavihumibacter</taxon>
    </lineage>
</organism>
<dbReference type="GO" id="GO:0016810">
    <property type="term" value="F:hydrolase activity, acting on carbon-nitrogen (but not peptide) bonds"/>
    <property type="evidence" value="ECO:0007669"/>
    <property type="project" value="InterPro"/>
</dbReference>
<evidence type="ECO:0000313" key="2">
    <source>
        <dbReference type="EMBL" id="GAO44431.1"/>
    </source>
</evidence>
<dbReference type="AlphaFoldDB" id="A0A0E9N450"/>
<dbReference type="SUPFAM" id="SSF51338">
    <property type="entry name" value="Composite domain of metallo-dependent hydrolases"/>
    <property type="match status" value="1"/>
</dbReference>
<dbReference type="Gene3D" id="3.10.310.70">
    <property type="match status" value="1"/>
</dbReference>
<dbReference type="PANTHER" id="PTHR22642:SF2">
    <property type="entry name" value="PROTEIN LONG AFTER FAR-RED 3"/>
    <property type="match status" value="1"/>
</dbReference>
<dbReference type="EMBL" id="BBWV01000003">
    <property type="protein sequence ID" value="GAO44431.1"/>
    <property type="molecule type" value="Genomic_DNA"/>
</dbReference>
<dbReference type="Gene3D" id="3.20.20.140">
    <property type="entry name" value="Metal-dependent hydrolases"/>
    <property type="match status" value="3"/>
</dbReference>
<dbReference type="InterPro" id="IPR032466">
    <property type="entry name" value="Metal_Hydrolase"/>
</dbReference>
<name>A0A0E9N450_9BACT</name>
<dbReference type="Gene3D" id="2.30.40.10">
    <property type="entry name" value="Urease, subunit C, domain 1"/>
    <property type="match status" value="2"/>
</dbReference>
<accession>A0A0E9N450</accession>
<dbReference type="InterPro" id="IPR013108">
    <property type="entry name" value="Amidohydro_3"/>
</dbReference>
<dbReference type="OrthoDB" id="9767366at2"/>
<evidence type="ECO:0000313" key="3">
    <source>
        <dbReference type="Proteomes" id="UP000033121"/>
    </source>
</evidence>
<dbReference type="Proteomes" id="UP000033121">
    <property type="component" value="Unassembled WGS sequence"/>
</dbReference>
<dbReference type="RefSeq" id="WP_046370361.1">
    <property type="nucleotide sequence ID" value="NZ_BBWV01000003.1"/>
</dbReference>
<dbReference type="InterPro" id="IPR011059">
    <property type="entry name" value="Metal-dep_hydrolase_composite"/>
</dbReference>
<keyword evidence="2" id="KW-0378">Hydrolase</keyword>
<reference evidence="2 3" key="1">
    <citation type="submission" date="2015-04" db="EMBL/GenBank/DDBJ databases">
        <title>Whole genome shotgun sequence of Flavihumibacter petaseus NBRC 106054.</title>
        <authorList>
            <person name="Miyazawa S."/>
            <person name="Hosoyama A."/>
            <person name="Hashimoto M."/>
            <person name="Noguchi M."/>
            <person name="Tsuchikane K."/>
            <person name="Ohji S."/>
            <person name="Yamazoe A."/>
            <person name="Ichikawa N."/>
            <person name="Kimura A."/>
            <person name="Fujita N."/>
        </authorList>
    </citation>
    <scope>NUCLEOTIDE SEQUENCE [LARGE SCALE GENOMIC DNA]</scope>
    <source>
        <strain evidence="2 3">NBRC 106054</strain>
    </source>
</reference>
<protein>
    <submittedName>
        <fullName evidence="2">Putative hydrolase</fullName>
    </submittedName>
</protein>
<sequence>MKVVYVPQLVLCWLLGVWNICFAQQADIILTNGKIFTADTSCLYVQALAISGNRILCTGSNAAIEKFATSKTRKIDLKGKTVVPGFNDQHDHAVFQHSPVRLQYATTLEQEQNWEGLSKSAVIDSIVRLLPNARAGEWIAGMIGTRIFSDTSMRRTLDSLAPNNPIALQVWWGHGIVTNQKGLAAAGLIDRDKDPVGSHYDRNSEGKISAIHINAQIPIWWSISAANQGAVIREMEKFGQAQVQAGITSTLFFGSSFSYPVITKLLQNAAIPQRLRIVPWIRSTPDGRQLAEWPTAETHPTAKSVVSGVKYVINHFGPLLYPPDTVKAIIRESLATHRQLMLHISGDSAFALVLRLIEASGTANQWRPLRCRVEHNMIGSPSAAQRKVLKDYGILIMHTPKFNRGSVLRSLLADSLLVGIGPDGTDNPGQDIMVITSQQDNPNENISREQAVIAYTLTNAYAEFREKEKGMLKKGMLADLAVLSSDLFSVPAQQLAGIRSVLTIIDGKIVYQAIED</sequence>
<evidence type="ECO:0000259" key="1">
    <source>
        <dbReference type="Pfam" id="PF07969"/>
    </source>
</evidence>